<dbReference type="InterPro" id="IPR001466">
    <property type="entry name" value="Beta-lactam-related"/>
</dbReference>
<dbReference type="EMBL" id="LOCL01000040">
    <property type="protein sequence ID" value="KUF15974.1"/>
    <property type="molecule type" value="Genomic_DNA"/>
</dbReference>
<dbReference type="InterPro" id="IPR050491">
    <property type="entry name" value="AmpC-like"/>
</dbReference>
<name>A0A0W7WZH9_9ACTN</name>
<dbReference type="Pfam" id="PF00144">
    <property type="entry name" value="Beta-lactamase"/>
    <property type="match status" value="1"/>
</dbReference>
<sequence length="417" mass="43455">MTARGPVVSRRGGLAAAAAAVLTGAGAGTAAARPLHGAPGRASGHAKAGREARQKALQEGLQADADAIRAAGTTGVLAEVQDGRSRAAARSGTADLTSRAPVPWDAYYRIGSDTKPFTATVVLQLVGEGRIALDDTVERLLPGLVTGNGNDGRRITLADLLRQTSGLNDYVAVAGGADDFTPEGYRKGRFRVTSPREQVRDALGEPPLWLPDPAAPPGKRRWGYSNTNYVLLGLVVEQVTGHPWAQEIHERVVAPLRLTRTLVPGTSAYVPQPTAAAYTQFPGRAGLTDTSLATGGGADGGLISTPHDLAVFLRALLGGQLLRPDQLAAMKETVPADDWIEADGVRYGLGIAWRPGGRGGEGVWFHGGTHLGTVSESGVTADGRRAATAALFTLRTDDTADAQARAALRLVDRALAR</sequence>
<organism evidence="3 4">
    <name type="scientific">Streptomyces silvensis</name>
    <dbReference type="NCBI Taxonomy" id="1765722"/>
    <lineage>
        <taxon>Bacteria</taxon>
        <taxon>Bacillati</taxon>
        <taxon>Actinomycetota</taxon>
        <taxon>Actinomycetes</taxon>
        <taxon>Kitasatosporales</taxon>
        <taxon>Streptomycetaceae</taxon>
        <taxon>Streptomyces</taxon>
    </lineage>
</organism>
<keyword evidence="4" id="KW-1185">Reference proteome</keyword>
<dbReference type="PANTHER" id="PTHR46825:SF7">
    <property type="entry name" value="D-ALANYL-D-ALANINE CARBOXYPEPTIDASE"/>
    <property type="match status" value="1"/>
</dbReference>
<dbReference type="InterPro" id="IPR012338">
    <property type="entry name" value="Beta-lactam/transpept-like"/>
</dbReference>
<reference evidence="3 4" key="1">
    <citation type="submission" date="2015-12" db="EMBL/GenBank/DDBJ databases">
        <title>Draft genome sequence of Streptomyces silvensis ATCC 53525, a producer of novel hormone antagonists.</title>
        <authorList>
            <person name="Johnston C.W."/>
            <person name="Li Y."/>
            <person name="Magarvey N.A."/>
        </authorList>
    </citation>
    <scope>NUCLEOTIDE SEQUENCE [LARGE SCALE GENOMIC DNA]</scope>
    <source>
        <strain evidence="3 4">ATCC 53525</strain>
    </source>
</reference>
<dbReference type="Gene3D" id="3.40.710.10">
    <property type="entry name" value="DD-peptidase/beta-lactamase superfamily"/>
    <property type="match status" value="1"/>
</dbReference>
<dbReference type="PROSITE" id="PS51318">
    <property type="entry name" value="TAT"/>
    <property type="match status" value="1"/>
</dbReference>
<feature type="domain" description="Beta-lactamase-related" evidence="2">
    <location>
        <begin position="74"/>
        <end position="407"/>
    </location>
</feature>
<comment type="caution">
    <text evidence="3">The sequence shown here is derived from an EMBL/GenBank/DDBJ whole genome shotgun (WGS) entry which is preliminary data.</text>
</comment>
<evidence type="ECO:0000256" key="1">
    <source>
        <dbReference type="SAM" id="MobiDB-lite"/>
    </source>
</evidence>
<protein>
    <submittedName>
        <fullName evidence="3">Peptidase</fullName>
    </submittedName>
</protein>
<evidence type="ECO:0000259" key="2">
    <source>
        <dbReference type="Pfam" id="PF00144"/>
    </source>
</evidence>
<dbReference type="OrthoDB" id="5177574at2"/>
<gene>
    <name evidence="3" type="ORF">AT728_39760</name>
</gene>
<evidence type="ECO:0000313" key="4">
    <source>
        <dbReference type="Proteomes" id="UP000054804"/>
    </source>
</evidence>
<dbReference type="Proteomes" id="UP000054804">
    <property type="component" value="Unassembled WGS sequence"/>
</dbReference>
<feature type="region of interest" description="Disordered" evidence="1">
    <location>
        <begin position="30"/>
        <end position="59"/>
    </location>
</feature>
<dbReference type="InterPro" id="IPR006311">
    <property type="entry name" value="TAT_signal"/>
</dbReference>
<dbReference type="RefSeq" id="WP_058849828.1">
    <property type="nucleotide sequence ID" value="NZ_LOCL01000040.1"/>
</dbReference>
<accession>A0A0W7WZH9</accession>
<evidence type="ECO:0000313" key="3">
    <source>
        <dbReference type="EMBL" id="KUF15974.1"/>
    </source>
</evidence>
<dbReference type="PANTHER" id="PTHR46825">
    <property type="entry name" value="D-ALANYL-D-ALANINE-CARBOXYPEPTIDASE/ENDOPEPTIDASE AMPH"/>
    <property type="match status" value="1"/>
</dbReference>
<proteinExistence type="predicted"/>
<dbReference type="STRING" id="1765722.AT728_39760"/>
<dbReference type="AlphaFoldDB" id="A0A0W7WZH9"/>
<dbReference type="SUPFAM" id="SSF56601">
    <property type="entry name" value="beta-lactamase/transpeptidase-like"/>
    <property type="match status" value="1"/>
</dbReference>